<accession>A0A8S3TKF6</accession>
<keyword evidence="1" id="KW-0175">Coiled coil</keyword>
<proteinExistence type="predicted"/>
<protein>
    <submittedName>
        <fullName evidence="2">Uncharacterized protein</fullName>
    </submittedName>
</protein>
<organism evidence="2 3">
    <name type="scientific">Mytilus edulis</name>
    <name type="common">Blue mussel</name>
    <dbReference type="NCBI Taxonomy" id="6550"/>
    <lineage>
        <taxon>Eukaryota</taxon>
        <taxon>Metazoa</taxon>
        <taxon>Spiralia</taxon>
        <taxon>Lophotrochozoa</taxon>
        <taxon>Mollusca</taxon>
        <taxon>Bivalvia</taxon>
        <taxon>Autobranchia</taxon>
        <taxon>Pteriomorphia</taxon>
        <taxon>Mytilida</taxon>
        <taxon>Mytiloidea</taxon>
        <taxon>Mytilidae</taxon>
        <taxon>Mytilinae</taxon>
        <taxon>Mytilus</taxon>
    </lineage>
</organism>
<dbReference type="Pfam" id="PF05380">
    <property type="entry name" value="Peptidase_A17"/>
    <property type="match status" value="1"/>
</dbReference>
<dbReference type="AlphaFoldDB" id="A0A8S3TKF6"/>
<sequence length="1193" mass="135639">MQKCEITLSQLGFISDIDNSDNLRKIVKRLPMHLRVKWVDIAHSITESGREPRFTDLTKFIDQKSRIAASMYGLDLTKERADIKGSSGMRNKPHDYVREKVSTYATNNLHTSENVKHEQKCICCNGTCRYIEFCSKFKSMNLADRLKFVSRNKLCYNCLKGKHFANSCRKPKSCTVSDCNVKHNLLLHSWVKPESDNTASPSVNCAATDSSLFIRNCLGIIPVLVRGGDGNSCQTYALLDDVSSSGSTIHGQEVDLQVRPIDGNEDVSLQKVWSVKKLPISTRSAAENVDIRKLAYLADIDIPKIDTNDVMLLIGTDSPEAQIPLEVRSGTGKQPFAIRSRLGWAIRGPIINTSSSNVINVHFEESRDVLLQRQLERMWTTDFNDNKSDDKNLMSVEDKQALDIMESSITYEDGHYKLGLPWRDKNISLTNNIAMAQARLQQLKRKLERDDTLHKMYTTTVNEYIEKGYAKEVSNIDSESKRMWYLPHHPVTNVNKPGKVRVVFDCAAKYQGISLNSKLLQGPDLMNSLVGVLIRFRQGQIALAADIEAMFHQVRVQEEDCDACDALRFLWWPNGDLNQKPRSYCMQVHLFGATSSPSCAGYALKRTARDNSHLFDLEVSTTVEKIFYVDDCLKSVSSEQEAIKLAIDLQSLMKMGGFRLTKWLSNSRDVLKAIPESELAPAVVNLSPGDVLPNDKALGVIWDVNEDKIRFKVKLTDKPLTRRGILSIVSSIFDPLGLVSPVTLRAKAIVQNLCRLKLGWDEQIPQHYCDEWKNWLTSLPCIESLSVNRCFRPKEFQHIKNAQLHLFSDGSELGYGACAYLRLVDGNDKITCSLIIGKARLAPIKQMSIPRLELSGAVTACRLYQILNDELEIKIDNVTFWTDSTIVLGYIRNTSRRFKTFVANRLSIIHNTTSLDQWRHVDSPSNPADIASRGIDACDSKKLNIWLNGPNFLLEDSRYWPQDLRNELQEVTENDTELKKEVAIHAMTNNTTDYLMNYFSDWTKLLRATAWLIRFKFYCRQRYLNHQVQCRTGDLTLSELKIATNVILVNVQSTCFKDEIIKLKKDTPVKKDSRIASLNPVLDNELIRAKGRLSTSNLDEYPIILPDNHHVTSLIVRFYHENQGHVGRQQVLAATRMKYWILKGPSLYVIRLADQSSSSRSGPHLNHGVVFIRFSTLYKPTRCTKKDVQRQWN</sequence>
<evidence type="ECO:0000313" key="3">
    <source>
        <dbReference type="Proteomes" id="UP000683360"/>
    </source>
</evidence>
<evidence type="ECO:0000313" key="2">
    <source>
        <dbReference type="EMBL" id="CAG2234289.1"/>
    </source>
</evidence>
<dbReference type="PANTHER" id="PTHR47331">
    <property type="entry name" value="PHD-TYPE DOMAIN-CONTAINING PROTEIN"/>
    <property type="match status" value="1"/>
</dbReference>
<dbReference type="CDD" id="cd01644">
    <property type="entry name" value="RT_pepA17"/>
    <property type="match status" value="1"/>
</dbReference>
<keyword evidence="3" id="KW-1185">Reference proteome</keyword>
<gene>
    <name evidence="2" type="ORF">MEDL_46929</name>
</gene>
<evidence type="ECO:0000256" key="1">
    <source>
        <dbReference type="SAM" id="Coils"/>
    </source>
</evidence>
<comment type="caution">
    <text evidence="2">The sequence shown here is derived from an EMBL/GenBank/DDBJ whole genome shotgun (WGS) entry which is preliminary data.</text>
</comment>
<dbReference type="InterPro" id="IPR043502">
    <property type="entry name" value="DNA/RNA_pol_sf"/>
</dbReference>
<reference evidence="2" key="1">
    <citation type="submission" date="2021-03" db="EMBL/GenBank/DDBJ databases">
        <authorList>
            <person name="Bekaert M."/>
        </authorList>
    </citation>
    <scope>NUCLEOTIDE SEQUENCE</scope>
</reference>
<dbReference type="Proteomes" id="UP000683360">
    <property type="component" value="Unassembled WGS sequence"/>
</dbReference>
<dbReference type="EMBL" id="CAJPWZ010002230">
    <property type="protein sequence ID" value="CAG2234289.1"/>
    <property type="molecule type" value="Genomic_DNA"/>
</dbReference>
<dbReference type="SUPFAM" id="SSF56672">
    <property type="entry name" value="DNA/RNA polymerases"/>
    <property type="match status" value="1"/>
</dbReference>
<dbReference type="OrthoDB" id="6283332at2759"/>
<name>A0A8S3TKF6_MYTED</name>
<feature type="coiled-coil region" evidence="1">
    <location>
        <begin position="426"/>
        <end position="453"/>
    </location>
</feature>
<dbReference type="PANTHER" id="PTHR47331:SF1">
    <property type="entry name" value="GAG-LIKE PROTEIN"/>
    <property type="match status" value="1"/>
</dbReference>
<dbReference type="InterPro" id="IPR008042">
    <property type="entry name" value="Retrotrans_Pao"/>
</dbReference>